<evidence type="ECO:0000256" key="1">
    <source>
        <dbReference type="ARBA" id="ARBA00006738"/>
    </source>
</evidence>
<comment type="similarity">
    <text evidence="1 2">Belongs to the UPF0102 family.</text>
</comment>
<evidence type="ECO:0000313" key="3">
    <source>
        <dbReference type="EMBL" id="HJA04623.1"/>
    </source>
</evidence>
<dbReference type="SUPFAM" id="SSF52980">
    <property type="entry name" value="Restriction endonuclease-like"/>
    <property type="match status" value="1"/>
</dbReference>
<dbReference type="InterPro" id="IPR011335">
    <property type="entry name" value="Restrct_endonuc-II-like"/>
</dbReference>
<evidence type="ECO:0000313" key="4">
    <source>
        <dbReference type="Proteomes" id="UP000824220"/>
    </source>
</evidence>
<dbReference type="EMBL" id="DXAM01000098">
    <property type="protein sequence ID" value="HJA04623.1"/>
    <property type="molecule type" value="Genomic_DNA"/>
</dbReference>
<dbReference type="Proteomes" id="UP000824220">
    <property type="component" value="Unassembled WGS sequence"/>
</dbReference>
<dbReference type="Gene3D" id="3.40.1350.10">
    <property type="match status" value="1"/>
</dbReference>
<protein>
    <recommendedName>
        <fullName evidence="2">UPF0102 protein H9800_07140</fullName>
    </recommendedName>
</protein>
<organism evidence="3 4">
    <name type="scientific">Candidatus Microbacterium stercoravium</name>
    <dbReference type="NCBI Taxonomy" id="2838697"/>
    <lineage>
        <taxon>Bacteria</taxon>
        <taxon>Bacillati</taxon>
        <taxon>Actinomycetota</taxon>
        <taxon>Actinomycetes</taxon>
        <taxon>Micrococcales</taxon>
        <taxon>Microbacteriaceae</taxon>
        <taxon>Microbacterium</taxon>
    </lineage>
</organism>
<comment type="caution">
    <text evidence="3">The sequence shown here is derived from an EMBL/GenBank/DDBJ whole genome shotgun (WGS) entry which is preliminary data.</text>
</comment>
<dbReference type="InterPro" id="IPR003509">
    <property type="entry name" value="UPF0102_YraN-like"/>
</dbReference>
<dbReference type="NCBIfam" id="NF009154">
    <property type="entry name" value="PRK12497.3-3"/>
    <property type="match status" value="1"/>
</dbReference>
<dbReference type="PANTHER" id="PTHR34039">
    <property type="entry name" value="UPF0102 PROTEIN YRAN"/>
    <property type="match status" value="1"/>
</dbReference>
<sequence>MSHNLTLGRAGEERAAEHLIADGYDVVDRNWRCSDGELDIVAVRGRELAVIEVKTRTSRRYGHPFEALDDRKTIRLWKLAHMWARAHPGAARGRRLRVDAIAVTGADPSRAAVEHLRGIG</sequence>
<dbReference type="InterPro" id="IPR011856">
    <property type="entry name" value="tRNA_endonuc-like_dom_sf"/>
</dbReference>
<dbReference type="GO" id="GO:0003676">
    <property type="term" value="F:nucleic acid binding"/>
    <property type="evidence" value="ECO:0007669"/>
    <property type="project" value="InterPro"/>
</dbReference>
<name>A0A9D2KIR6_9MICO</name>
<proteinExistence type="inferred from homology"/>
<dbReference type="CDD" id="cd20736">
    <property type="entry name" value="PoNe_Nuclease"/>
    <property type="match status" value="1"/>
</dbReference>
<dbReference type="Pfam" id="PF02021">
    <property type="entry name" value="UPF0102"/>
    <property type="match status" value="1"/>
</dbReference>
<evidence type="ECO:0000256" key="2">
    <source>
        <dbReference type="HAMAP-Rule" id="MF_00048"/>
    </source>
</evidence>
<dbReference type="AlphaFoldDB" id="A0A9D2KIR6"/>
<gene>
    <name evidence="3" type="ORF">H9800_07140</name>
</gene>
<dbReference type="PANTHER" id="PTHR34039:SF1">
    <property type="entry name" value="UPF0102 PROTEIN YRAN"/>
    <property type="match status" value="1"/>
</dbReference>
<accession>A0A9D2KIR6</accession>
<reference evidence="3" key="2">
    <citation type="submission" date="2021-04" db="EMBL/GenBank/DDBJ databases">
        <authorList>
            <person name="Gilroy R."/>
        </authorList>
    </citation>
    <scope>NUCLEOTIDE SEQUENCE</scope>
    <source>
        <strain evidence="3">ChiHjej8B7-3636</strain>
    </source>
</reference>
<reference evidence="3" key="1">
    <citation type="journal article" date="2021" name="PeerJ">
        <title>Extensive microbial diversity within the chicken gut microbiome revealed by metagenomics and culture.</title>
        <authorList>
            <person name="Gilroy R."/>
            <person name="Ravi A."/>
            <person name="Getino M."/>
            <person name="Pursley I."/>
            <person name="Horton D.L."/>
            <person name="Alikhan N.F."/>
            <person name="Baker D."/>
            <person name="Gharbi K."/>
            <person name="Hall N."/>
            <person name="Watson M."/>
            <person name="Adriaenssens E.M."/>
            <person name="Foster-Nyarko E."/>
            <person name="Jarju S."/>
            <person name="Secka A."/>
            <person name="Antonio M."/>
            <person name="Oren A."/>
            <person name="Chaudhuri R.R."/>
            <person name="La Ragione R."/>
            <person name="Hildebrand F."/>
            <person name="Pallen M.J."/>
        </authorList>
    </citation>
    <scope>NUCLEOTIDE SEQUENCE</scope>
    <source>
        <strain evidence="3">ChiHjej8B7-3636</strain>
    </source>
</reference>
<dbReference type="HAMAP" id="MF_00048">
    <property type="entry name" value="UPF0102"/>
    <property type="match status" value="1"/>
</dbReference>